<dbReference type="Pfam" id="PF04149">
    <property type="entry name" value="DUF397"/>
    <property type="match status" value="1"/>
</dbReference>
<evidence type="ECO:0000259" key="1">
    <source>
        <dbReference type="Pfam" id="PF04149"/>
    </source>
</evidence>
<protein>
    <submittedName>
        <fullName evidence="2">DUF397 domain-containing protein</fullName>
    </submittedName>
</protein>
<proteinExistence type="predicted"/>
<organism evidence="2 3">
    <name type="scientific">Actinomadura physcomitrii</name>
    <dbReference type="NCBI Taxonomy" id="2650748"/>
    <lineage>
        <taxon>Bacteria</taxon>
        <taxon>Bacillati</taxon>
        <taxon>Actinomycetota</taxon>
        <taxon>Actinomycetes</taxon>
        <taxon>Streptosporangiales</taxon>
        <taxon>Thermomonosporaceae</taxon>
        <taxon>Actinomadura</taxon>
    </lineage>
</organism>
<evidence type="ECO:0000313" key="3">
    <source>
        <dbReference type="Proteomes" id="UP000462055"/>
    </source>
</evidence>
<reference evidence="2" key="1">
    <citation type="submission" date="2019-12" db="EMBL/GenBank/DDBJ databases">
        <title>Actinomadura physcomitrii sp. nov., a novel actinomycete isolated from moss [Physcomitrium sphaericum (Ludw) Fuernr].</title>
        <authorList>
            <person name="Zhuang X."/>
        </authorList>
    </citation>
    <scope>NUCLEOTIDE SEQUENCE [LARGE SCALE GENOMIC DNA]</scope>
    <source>
        <strain evidence="2">LD22</strain>
    </source>
</reference>
<gene>
    <name evidence="2" type="ORF">F8568_021020</name>
</gene>
<keyword evidence="3" id="KW-1185">Reference proteome</keyword>
<accession>A0A6I4MAY8</accession>
<sequence length="69" mass="7513">MRNRDLIDPGSWRKSSRSNAAQDACVEVGAGDRVIAVRDTKDRDGGTLVFAGESWRSFAAKVKAGQFDL</sequence>
<dbReference type="InterPro" id="IPR007278">
    <property type="entry name" value="DUF397"/>
</dbReference>
<feature type="domain" description="DUF397" evidence="1">
    <location>
        <begin position="11"/>
        <end position="63"/>
    </location>
</feature>
<dbReference type="RefSeq" id="WP_151595369.1">
    <property type="nucleotide sequence ID" value="NZ_WBMS02000016.1"/>
</dbReference>
<comment type="caution">
    <text evidence="2">The sequence shown here is derived from an EMBL/GenBank/DDBJ whole genome shotgun (WGS) entry which is preliminary data.</text>
</comment>
<dbReference type="EMBL" id="WBMS02000016">
    <property type="protein sequence ID" value="MWA02813.1"/>
    <property type="molecule type" value="Genomic_DNA"/>
</dbReference>
<evidence type="ECO:0000313" key="2">
    <source>
        <dbReference type="EMBL" id="MWA02813.1"/>
    </source>
</evidence>
<name>A0A6I4MAY8_9ACTN</name>
<dbReference type="AlphaFoldDB" id="A0A6I4MAY8"/>
<dbReference type="Proteomes" id="UP000462055">
    <property type="component" value="Unassembled WGS sequence"/>
</dbReference>